<feature type="transmembrane region" description="Helical" evidence="2">
    <location>
        <begin position="386"/>
        <end position="410"/>
    </location>
</feature>
<keyword evidence="2" id="KW-0472">Membrane</keyword>
<feature type="transmembrane region" description="Helical" evidence="2">
    <location>
        <begin position="288"/>
        <end position="307"/>
    </location>
</feature>
<feature type="transmembrane region" description="Helical" evidence="2">
    <location>
        <begin position="105"/>
        <end position="130"/>
    </location>
</feature>
<evidence type="ECO:0000313" key="3">
    <source>
        <dbReference type="EMBL" id="WZN65285.1"/>
    </source>
</evidence>
<dbReference type="GO" id="GO:0005886">
    <property type="term" value="C:plasma membrane"/>
    <property type="evidence" value="ECO:0007669"/>
    <property type="project" value="TreeGrafter"/>
</dbReference>
<dbReference type="GO" id="GO:0090482">
    <property type="term" value="F:vitamin transmembrane transporter activity"/>
    <property type="evidence" value="ECO:0007669"/>
    <property type="project" value="InterPro"/>
</dbReference>
<name>A0AAX4PI56_9CHLO</name>
<evidence type="ECO:0000313" key="4">
    <source>
        <dbReference type="Proteomes" id="UP001472866"/>
    </source>
</evidence>
<keyword evidence="4" id="KW-1185">Reference proteome</keyword>
<evidence type="ECO:0000256" key="1">
    <source>
        <dbReference type="ARBA" id="ARBA00005773"/>
    </source>
</evidence>
<feature type="transmembrane region" description="Helical" evidence="2">
    <location>
        <begin position="34"/>
        <end position="50"/>
    </location>
</feature>
<sequence length="460" mass="48827">MADLGTLGDQLLLPVEKALDDDDPAKERKRSKKWCGTVALYMLYAALFSFKPSEAFLVDFILSRGVDGAQSETEISRQVFSVFTYTRMPALLMCLFLCRFWGCKAVVAWSALCGLATTALTIAGPSLAWLQLSQALASFAFAGHVAFDALQFSRVEPGTFRLVSHLTKGAELASCCVSSVLGQFLRQRWGERPLFAVTLAFEALAVLVALCLQGAREHPEGQKRGTRGRRPFSAAWRSLWHGEVFRWTLVWVFCYAGHDLVLTNWQILAEVKLSDLNLPNLNGYTWSAAYLASAAITLAAAPCDLAGGSAHTIQTMAPLAMAAALFGMASSRSGALGMYSSFVVFQCAFQVTAAVRNASVASEVSDGSKGGGGGGEGGGGGVDPTFVLSAVLWAASGAGLGLEAAAMAVVQSAARLSFADASVWLGMSSCLGLVGVGFGAYFTVRSLRGRRLPFSLPDDM</sequence>
<dbReference type="AlphaFoldDB" id="A0AAX4PI56"/>
<organism evidence="3 4">
    <name type="scientific">Chloropicon roscoffensis</name>
    <dbReference type="NCBI Taxonomy" id="1461544"/>
    <lineage>
        <taxon>Eukaryota</taxon>
        <taxon>Viridiplantae</taxon>
        <taxon>Chlorophyta</taxon>
        <taxon>Chloropicophyceae</taxon>
        <taxon>Chloropicales</taxon>
        <taxon>Chloropicaceae</taxon>
        <taxon>Chloropicon</taxon>
    </lineage>
</organism>
<comment type="similarity">
    <text evidence="1">Belongs to the reduced folate carrier (RFC) transporter (TC 2.A.48) family.</text>
</comment>
<accession>A0AAX4PI56</accession>
<proteinExistence type="inferred from homology"/>
<keyword evidence="2" id="KW-1133">Transmembrane helix</keyword>
<dbReference type="InterPro" id="IPR002666">
    <property type="entry name" value="Folate_carrier"/>
</dbReference>
<feature type="transmembrane region" description="Helical" evidence="2">
    <location>
        <begin position="247"/>
        <end position="268"/>
    </location>
</feature>
<evidence type="ECO:0000256" key="2">
    <source>
        <dbReference type="SAM" id="Phobius"/>
    </source>
</evidence>
<keyword evidence="2" id="KW-0812">Transmembrane</keyword>
<gene>
    <name evidence="3" type="ORF">HKI87_11g68420</name>
</gene>
<dbReference type="Pfam" id="PF01770">
    <property type="entry name" value="Folate_carrier"/>
    <property type="match status" value="2"/>
</dbReference>
<feature type="transmembrane region" description="Helical" evidence="2">
    <location>
        <begin position="79"/>
        <end position="98"/>
    </location>
</feature>
<dbReference type="Gene3D" id="1.20.1250.20">
    <property type="entry name" value="MFS general substrate transporter like domains"/>
    <property type="match status" value="1"/>
</dbReference>
<feature type="transmembrane region" description="Helical" evidence="2">
    <location>
        <begin position="422"/>
        <end position="444"/>
    </location>
</feature>
<dbReference type="PANTHER" id="PTHR10686">
    <property type="entry name" value="FOLATE TRANSPORTER"/>
    <property type="match status" value="1"/>
</dbReference>
<feature type="transmembrane region" description="Helical" evidence="2">
    <location>
        <begin position="194"/>
        <end position="215"/>
    </location>
</feature>
<dbReference type="Proteomes" id="UP001472866">
    <property type="component" value="Chromosome 11"/>
</dbReference>
<dbReference type="EMBL" id="CP151511">
    <property type="protein sequence ID" value="WZN65285.1"/>
    <property type="molecule type" value="Genomic_DNA"/>
</dbReference>
<protein>
    <submittedName>
        <fullName evidence="3">Folate transporter</fullName>
    </submittedName>
</protein>
<dbReference type="PANTHER" id="PTHR10686:SF18">
    <property type="entry name" value="IP11787P-RELATED"/>
    <property type="match status" value="1"/>
</dbReference>
<dbReference type="SUPFAM" id="SSF103473">
    <property type="entry name" value="MFS general substrate transporter"/>
    <property type="match status" value="1"/>
</dbReference>
<dbReference type="InterPro" id="IPR036259">
    <property type="entry name" value="MFS_trans_sf"/>
</dbReference>
<reference evidence="3 4" key="1">
    <citation type="submission" date="2024-03" db="EMBL/GenBank/DDBJ databases">
        <title>Complete genome sequence of the green alga Chloropicon roscoffensis RCC1871.</title>
        <authorList>
            <person name="Lemieux C."/>
            <person name="Pombert J.-F."/>
            <person name="Otis C."/>
            <person name="Turmel M."/>
        </authorList>
    </citation>
    <scope>NUCLEOTIDE SEQUENCE [LARGE SCALE GENOMIC DNA]</scope>
    <source>
        <strain evidence="3 4">RCC1871</strain>
    </source>
</reference>